<dbReference type="RefSeq" id="WP_175114359.1">
    <property type="nucleotide sequence ID" value="NZ_CADIKF010000055.1"/>
</dbReference>
<dbReference type="AlphaFoldDB" id="A0A6J5EQN1"/>
<evidence type="ECO:0000313" key="4">
    <source>
        <dbReference type="Proteomes" id="UP000494329"/>
    </source>
</evidence>
<keyword evidence="4" id="KW-1185">Reference proteome</keyword>
<organism evidence="3 4">
    <name type="scientific">Paraburkholderia solisilvae</name>
    <dbReference type="NCBI Taxonomy" id="624376"/>
    <lineage>
        <taxon>Bacteria</taxon>
        <taxon>Pseudomonadati</taxon>
        <taxon>Pseudomonadota</taxon>
        <taxon>Betaproteobacteria</taxon>
        <taxon>Burkholderiales</taxon>
        <taxon>Burkholderiaceae</taxon>
        <taxon>Paraburkholderia</taxon>
    </lineage>
</organism>
<name>A0A6J5EQN1_9BURK</name>
<protein>
    <recommendedName>
        <fullName evidence="5">Lipoprotein</fullName>
    </recommendedName>
</protein>
<sequence length="118" mass="12993">MQRIVRALGCCVLVSSLAACVVESPQAVAPPAAPNPHEIAVHRYAQVEGRLDDMSRHIDERVNRGYYPPREGDALHHRLDAIRQQANQMAAQRGGGLSGDEQRTLNDELDTESIAINR</sequence>
<feature type="chain" id="PRO_5026704978" description="Lipoprotein" evidence="2">
    <location>
        <begin position="30"/>
        <end position="118"/>
    </location>
</feature>
<dbReference type="EMBL" id="CADIKF010000055">
    <property type="protein sequence ID" value="CAB3768037.1"/>
    <property type="molecule type" value="Genomic_DNA"/>
</dbReference>
<evidence type="ECO:0000256" key="1">
    <source>
        <dbReference type="SAM" id="MobiDB-lite"/>
    </source>
</evidence>
<evidence type="ECO:0000313" key="3">
    <source>
        <dbReference type="EMBL" id="CAB3768037.1"/>
    </source>
</evidence>
<accession>A0A6J5EQN1</accession>
<dbReference type="PROSITE" id="PS51257">
    <property type="entry name" value="PROKAR_LIPOPROTEIN"/>
    <property type="match status" value="1"/>
</dbReference>
<gene>
    <name evidence="3" type="ORF">LMG29739_05218</name>
</gene>
<feature type="signal peptide" evidence="2">
    <location>
        <begin position="1"/>
        <end position="29"/>
    </location>
</feature>
<reference evidence="3 4" key="1">
    <citation type="submission" date="2020-04" db="EMBL/GenBank/DDBJ databases">
        <authorList>
            <person name="De Canck E."/>
        </authorList>
    </citation>
    <scope>NUCLEOTIDE SEQUENCE [LARGE SCALE GENOMIC DNA]</scope>
    <source>
        <strain evidence="3 4">LMG 29739</strain>
    </source>
</reference>
<dbReference type="Proteomes" id="UP000494329">
    <property type="component" value="Unassembled WGS sequence"/>
</dbReference>
<evidence type="ECO:0000256" key="2">
    <source>
        <dbReference type="SAM" id="SignalP"/>
    </source>
</evidence>
<proteinExistence type="predicted"/>
<feature type="region of interest" description="Disordered" evidence="1">
    <location>
        <begin position="88"/>
        <end position="118"/>
    </location>
</feature>
<evidence type="ECO:0008006" key="5">
    <source>
        <dbReference type="Google" id="ProtNLM"/>
    </source>
</evidence>
<keyword evidence="2" id="KW-0732">Signal</keyword>